<sequence>MSEYWQNGPPSQPSGPPYGPPHDPSYGYEGSVGGYTVPGGHGTGGYSGYGAPAGHGGPPPGPAPYPAYPHGAPPPSRTSAVVALVVSIILAVACLNPFAIGGLAFAAVSLDETRDHDRAARHARYAWYTTGTGSVLMVLFFVLLVAWLIGLS</sequence>
<evidence type="ECO:0000256" key="1">
    <source>
        <dbReference type="SAM" id="MobiDB-lite"/>
    </source>
</evidence>
<keyword evidence="2" id="KW-0812">Transmembrane</keyword>
<evidence type="ECO:0000313" key="4">
    <source>
        <dbReference type="Proteomes" id="UP000598217"/>
    </source>
</evidence>
<proteinExistence type="predicted"/>
<keyword evidence="2" id="KW-0472">Membrane</keyword>
<keyword evidence="4" id="KW-1185">Reference proteome</keyword>
<feature type="transmembrane region" description="Helical" evidence="2">
    <location>
        <begin position="80"/>
        <end position="105"/>
    </location>
</feature>
<organism evidence="3 4">
    <name type="scientific">Nocardiopsis terrae</name>
    <dbReference type="NCBI Taxonomy" id="372655"/>
    <lineage>
        <taxon>Bacteria</taxon>
        <taxon>Bacillati</taxon>
        <taxon>Actinomycetota</taxon>
        <taxon>Actinomycetes</taxon>
        <taxon>Streptosporangiales</taxon>
        <taxon>Nocardiopsidaceae</taxon>
        <taxon>Nocardiopsis</taxon>
    </lineage>
</organism>
<feature type="compositionally biased region" description="Pro residues" evidence="1">
    <location>
        <begin position="57"/>
        <end position="71"/>
    </location>
</feature>
<feature type="compositionally biased region" description="Pro residues" evidence="1">
    <location>
        <begin position="10"/>
        <end position="23"/>
    </location>
</feature>
<evidence type="ECO:0000256" key="2">
    <source>
        <dbReference type="SAM" id="Phobius"/>
    </source>
</evidence>
<evidence type="ECO:0008006" key="5">
    <source>
        <dbReference type="Google" id="ProtNLM"/>
    </source>
</evidence>
<feature type="transmembrane region" description="Helical" evidence="2">
    <location>
        <begin position="125"/>
        <end position="149"/>
    </location>
</feature>
<dbReference type="Proteomes" id="UP000598217">
    <property type="component" value="Unassembled WGS sequence"/>
</dbReference>
<comment type="caution">
    <text evidence="3">The sequence shown here is derived from an EMBL/GenBank/DDBJ whole genome shotgun (WGS) entry which is preliminary data.</text>
</comment>
<gene>
    <name evidence="3" type="ORF">H4W79_000433</name>
</gene>
<reference evidence="3 4" key="1">
    <citation type="submission" date="2020-10" db="EMBL/GenBank/DDBJ databases">
        <title>Sequencing the genomes of 1000 actinobacteria strains.</title>
        <authorList>
            <person name="Klenk H.-P."/>
        </authorList>
    </citation>
    <scope>NUCLEOTIDE SEQUENCE [LARGE SCALE GENOMIC DNA]</scope>
    <source>
        <strain evidence="3 4">DSM 45157</strain>
    </source>
</reference>
<name>A0ABR9HB00_9ACTN</name>
<dbReference type="EMBL" id="JADBDY010000001">
    <property type="protein sequence ID" value="MBE1456219.1"/>
    <property type="molecule type" value="Genomic_DNA"/>
</dbReference>
<accession>A0ABR9HB00</accession>
<feature type="region of interest" description="Disordered" evidence="1">
    <location>
        <begin position="1"/>
        <end position="71"/>
    </location>
</feature>
<protein>
    <recommendedName>
        <fullName evidence="5">DUF4190 domain-containing protein</fullName>
    </recommendedName>
</protein>
<feature type="compositionally biased region" description="Gly residues" evidence="1">
    <location>
        <begin position="30"/>
        <end position="56"/>
    </location>
</feature>
<evidence type="ECO:0000313" key="3">
    <source>
        <dbReference type="EMBL" id="MBE1456219.1"/>
    </source>
</evidence>
<keyword evidence="2" id="KW-1133">Transmembrane helix</keyword>
<dbReference type="RefSeq" id="WP_191268899.1">
    <property type="nucleotide sequence ID" value="NZ_BMXJ01000002.1"/>
</dbReference>